<accession>A0A8H3IRH4</accession>
<feature type="region of interest" description="Disordered" evidence="1">
    <location>
        <begin position="677"/>
        <end position="696"/>
    </location>
</feature>
<dbReference type="GO" id="GO:0009063">
    <property type="term" value="P:amino acid catabolic process"/>
    <property type="evidence" value="ECO:0007669"/>
    <property type="project" value="TreeGrafter"/>
</dbReference>
<dbReference type="SUPFAM" id="SSF54373">
    <property type="entry name" value="FAD-linked reductases, C-terminal domain"/>
    <property type="match status" value="1"/>
</dbReference>
<dbReference type="Gene3D" id="3.50.50.60">
    <property type="entry name" value="FAD/NAD(P)-binding domain"/>
    <property type="match status" value="1"/>
</dbReference>
<dbReference type="Proteomes" id="UP000664169">
    <property type="component" value="Unassembled WGS sequence"/>
</dbReference>
<dbReference type="Gene3D" id="3.90.660.10">
    <property type="match status" value="2"/>
</dbReference>
<dbReference type="Pfam" id="PF01593">
    <property type="entry name" value="Amino_oxidase"/>
    <property type="match status" value="1"/>
</dbReference>
<feature type="compositionally biased region" description="Basic and acidic residues" evidence="1">
    <location>
        <begin position="685"/>
        <end position="696"/>
    </location>
</feature>
<name>A0A8H3IRH4_9LECA</name>
<gene>
    <name evidence="3" type="ORF">GOMPHAMPRED_005690</name>
</gene>
<reference evidence="3" key="1">
    <citation type="submission" date="2021-03" db="EMBL/GenBank/DDBJ databases">
        <authorList>
            <person name="Tagirdzhanova G."/>
        </authorList>
    </citation>
    <scope>NUCLEOTIDE SEQUENCE</scope>
</reference>
<dbReference type="PANTHER" id="PTHR10742">
    <property type="entry name" value="FLAVIN MONOAMINE OXIDASE"/>
    <property type="match status" value="1"/>
</dbReference>
<dbReference type="PANTHER" id="PTHR10742:SF342">
    <property type="entry name" value="AMINE OXIDASE"/>
    <property type="match status" value="1"/>
</dbReference>
<evidence type="ECO:0000313" key="4">
    <source>
        <dbReference type="Proteomes" id="UP000664169"/>
    </source>
</evidence>
<dbReference type="Gene3D" id="1.10.10.1620">
    <property type="match status" value="1"/>
</dbReference>
<dbReference type="InterPro" id="IPR050281">
    <property type="entry name" value="Flavin_monoamine_oxidase"/>
</dbReference>
<dbReference type="OrthoDB" id="7777654at2759"/>
<dbReference type="EMBL" id="CAJPDQ010000036">
    <property type="protein sequence ID" value="CAF9930625.1"/>
    <property type="molecule type" value="Genomic_DNA"/>
</dbReference>
<dbReference type="SUPFAM" id="SSF51905">
    <property type="entry name" value="FAD/NAD(P)-binding domain"/>
    <property type="match status" value="1"/>
</dbReference>
<dbReference type="InterPro" id="IPR036188">
    <property type="entry name" value="FAD/NAD-bd_sf"/>
</dbReference>
<keyword evidence="4" id="KW-1185">Reference proteome</keyword>
<evidence type="ECO:0000313" key="3">
    <source>
        <dbReference type="EMBL" id="CAF9930625.1"/>
    </source>
</evidence>
<dbReference type="GO" id="GO:0001716">
    <property type="term" value="F:L-amino-acid oxidase activity"/>
    <property type="evidence" value="ECO:0007669"/>
    <property type="project" value="TreeGrafter"/>
</dbReference>
<feature type="domain" description="Amine oxidase" evidence="2">
    <location>
        <begin position="104"/>
        <end position="626"/>
    </location>
</feature>
<evidence type="ECO:0000259" key="2">
    <source>
        <dbReference type="Pfam" id="PF01593"/>
    </source>
</evidence>
<dbReference type="AlphaFoldDB" id="A0A8H3IRH4"/>
<proteinExistence type="predicted"/>
<evidence type="ECO:0000256" key="1">
    <source>
        <dbReference type="SAM" id="MobiDB-lite"/>
    </source>
</evidence>
<protein>
    <recommendedName>
        <fullName evidence="2">Amine oxidase domain-containing protein</fullName>
    </recommendedName>
</protein>
<sequence>MSSTKPINRSANSYGGYKSQWARHVARQSLAHEVEIIKQKLGGIKPDTGPLLRDIARAWPELTFGQAPVIDGRFKMGIVGSGIAGLFTAALIDELNKRIPELDISYDILEAGGRKRLGGRLYTHRFSAKPEEHQYYDVGAMRFPKNEVMNRTFRLFDFLDIKEDGSKCPRLIPYYMEDDYDVCPTYFNDERRFGKVVFDEEQPDDDTYGDPYRVNKWLPPNDPDRIDENVLKRRPSKVISEALGPIKRKLREDMDDSAQNESSESSWEAFLKADFLTTRELFRRKDDVDGRGIEGSGVKGCGYNFNTIEWLETYAYATGWYNQSLAETVLEALDFDPPKDADKKKNYWYCVEGGTQLVAEKLASTLLKQPEFNKQVTAIKTDLKTGTITLSTRTTKPDDWDPEKEYKSTPEDREYFTVFNSTTLGALQKMDLSKAKLLYGTKQAIRSLNYGASCKVGIQFKEMWWQKSPWKIKQGGVSKTDLPIRVCVYPSYNLHDTGKGVLLCSYTWAQDAQRIGTLIDPMSPKNEDELKELVLSNLAQLHARPEEEWPYEKLLKHLRELYITHHAYDWYHDSNMSGGFGYFGPGQFSKMWPSIIEPNGWLFLIGEAASAHHAWIVGALESSVRAMHQLMTMLNNQVVKEGQHFDGYTKAIKFLIGPEDKNDPDWKLPFVGLPKEIPKRQLGTPKDKKVQQTPQKDDADLSFVAAQVIISYYHMYLQEKKEKGGDIAG</sequence>
<dbReference type="InterPro" id="IPR002937">
    <property type="entry name" value="Amino_oxidase"/>
</dbReference>
<comment type="caution">
    <text evidence="3">The sequence shown here is derived from an EMBL/GenBank/DDBJ whole genome shotgun (WGS) entry which is preliminary data.</text>
</comment>
<organism evidence="3 4">
    <name type="scientific">Gomphillus americanus</name>
    <dbReference type="NCBI Taxonomy" id="1940652"/>
    <lineage>
        <taxon>Eukaryota</taxon>
        <taxon>Fungi</taxon>
        <taxon>Dikarya</taxon>
        <taxon>Ascomycota</taxon>
        <taxon>Pezizomycotina</taxon>
        <taxon>Lecanoromycetes</taxon>
        <taxon>OSLEUM clade</taxon>
        <taxon>Ostropomycetidae</taxon>
        <taxon>Ostropales</taxon>
        <taxon>Graphidaceae</taxon>
        <taxon>Gomphilloideae</taxon>
        <taxon>Gomphillus</taxon>
    </lineage>
</organism>